<sequence length="116" mass="13605">MQKFIVDKKDDYSAHFKYCAQHRLPFVRIIHALKYSKVEFDVSEMLVLKGLPGELPSEFIISLYRHYTRFTGLPNDKFSCAGGSNNLIFTVYREHAEPFASQLYDYLLKFVTSQQR</sequence>
<organism evidence="1 2">
    <name type="scientific">Hymenobacter humi</name>
    <dbReference type="NCBI Taxonomy" id="1411620"/>
    <lineage>
        <taxon>Bacteria</taxon>
        <taxon>Pseudomonadati</taxon>
        <taxon>Bacteroidota</taxon>
        <taxon>Cytophagia</taxon>
        <taxon>Cytophagales</taxon>
        <taxon>Hymenobacteraceae</taxon>
        <taxon>Hymenobacter</taxon>
    </lineage>
</organism>
<protein>
    <recommendedName>
        <fullName evidence="3">DUF5655 domain-containing protein</fullName>
    </recommendedName>
</protein>
<keyword evidence="2" id="KW-1185">Reference proteome</keyword>
<evidence type="ECO:0000313" key="2">
    <source>
        <dbReference type="Proteomes" id="UP001596513"/>
    </source>
</evidence>
<proteinExistence type="predicted"/>
<evidence type="ECO:0008006" key="3">
    <source>
        <dbReference type="Google" id="ProtNLM"/>
    </source>
</evidence>
<gene>
    <name evidence="1" type="ORF">ACFQT0_17830</name>
</gene>
<comment type="caution">
    <text evidence="1">The sequence shown here is derived from an EMBL/GenBank/DDBJ whole genome shotgun (WGS) entry which is preliminary data.</text>
</comment>
<dbReference type="Proteomes" id="UP001596513">
    <property type="component" value="Unassembled WGS sequence"/>
</dbReference>
<accession>A0ABW2U9K2</accession>
<dbReference type="EMBL" id="JBHTEK010000001">
    <property type="protein sequence ID" value="MFC7669003.1"/>
    <property type="molecule type" value="Genomic_DNA"/>
</dbReference>
<name>A0ABW2U9K2_9BACT</name>
<evidence type="ECO:0000313" key="1">
    <source>
        <dbReference type="EMBL" id="MFC7669003.1"/>
    </source>
</evidence>
<dbReference type="RefSeq" id="WP_380204520.1">
    <property type="nucleotide sequence ID" value="NZ_JBHTEK010000001.1"/>
</dbReference>
<reference evidence="2" key="1">
    <citation type="journal article" date="2019" name="Int. J. Syst. Evol. Microbiol.">
        <title>The Global Catalogue of Microorganisms (GCM) 10K type strain sequencing project: providing services to taxonomists for standard genome sequencing and annotation.</title>
        <authorList>
            <consortium name="The Broad Institute Genomics Platform"/>
            <consortium name="The Broad Institute Genome Sequencing Center for Infectious Disease"/>
            <person name="Wu L."/>
            <person name="Ma J."/>
        </authorList>
    </citation>
    <scope>NUCLEOTIDE SEQUENCE [LARGE SCALE GENOMIC DNA]</scope>
    <source>
        <strain evidence="2">JCM 19635</strain>
    </source>
</reference>